<keyword evidence="4" id="KW-0274">FAD</keyword>
<accession>A0ABP7UDX4</accession>
<dbReference type="InterPro" id="IPR023753">
    <property type="entry name" value="FAD/NAD-binding_dom"/>
</dbReference>
<feature type="domain" description="Pyridine nucleotide-disulphide oxidoreductase dimerisation" evidence="5">
    <location>
        <begin position="351"/>
        <end position="458"/>
    </location>
</feature>
<comment type="cofactor">
    <cofactor evidence="1">
        <name>FAD</name>
        <dbReference type="ChEBI" id="CHEBI:57692"/>
    </cofactor>
</comment>
<protein>
    <submittedName>
        <fullName evidence="7">Mercuric reductase</fullName>
    </submittedName>
</protein>
<evidence type="ECO:0000256" key="1">
    <source>
        <dbReference type="ARBA" id="ARBA00001974"/>
    </source>
</evidence>
<evidence type="ECO:0000256" key="2">
    <source>
        <dbReference type="ARBA" id="ARBA00007532"/>
    </source>
</evidence>
<feature type="domain" description="FAD/NAD(P)-binding" evidence="6">
    <location>
        <begin position="7"/>
        <end position="329"/>
    </location>
</feature>
<comment type="similarity">
    <text evidence="2">Belongs to the class-I pyridine nucleotide-disulfide oxidoreductase family.</text>
</comment>
<evidence type="ECO:0000313" key="8">
    <source>
        <dbReference type="Proteomes" id="UP001501469"/>
    </source>
</evidence>
<keyword evidence="8" id="KW-1185">Reference proteome</keyword>
<dbReference type="InterPro" id="IPR001100">
    <property type="entry name" value="Pyr_nuc-diS_OxRdtase"/>
</dbReference>
<comment type="caution">
    <text evidence="7">The sequence shown here is derived from an EMBL/GenBank/DDBJ whole genome shotgun (WGS) entry which is preliminary data.</text>
</comment>
<dbReference type="InterPro" id="IPR004099">
    <property type="entry name" value="Pyr_nucl-diS_OxRdtase_dimer"/>
</dbReference>
<dbReference type="Pfam" id="PF02852">
    <property type="entry name" value="Pyr_redox_dim"/>
    <property type="match status" value="1"/>
</dbReference>
<dbReference type="SUPFAM" id="SSF51905">
    <property type="entry name" value="FAD/NAD(P)-binding domain"/>
    <property type="match status" value="1"/>
</dbReference>
<reference evidence="8" key="1">
    <citation type="journal article" date="2019" name="Int. J. Syst. Evol. Microbiol.">
        <title>The Global Catalogue of Microorganisms (GCM) 10K type strain sequencing project: providing services to taxonomists for standard genome sequencing and annotation.</title>
        <authorList>
            <consortium name="The Broad Institute Genomics Platform"/>
            <consortium name="The Broad Institute Genome Sequencing Center for Infectious Disease"/>
            <person name="Wu L."/>
            <person name="Ma J."/>
        </authorList>
    </citation>
    <scope>NUCLEOTIDE SEQUENCE [LARGE SCALE GENOMIC DNA]</scope>
    <source>
        <strain evidence="8">JCM 17225</strain>
    </source>
</reference>
<dbReference type="InterPro" id="IPR016156">
    <property type="entry name" value="FAD/NAD-linked_Rdtase_dimer_sf"/>
</dbReference>
<dbReference type="Gene3D" id="3.50.50.60">
    <property type="entry name" value="FAD/NAD(P)-binding domain"/>
    <property type="match status" value="2"/>
</dbReference>
<dbReference type="PIRSF" id="PIRSF000350">
    <property type="entry name" value="Mercury_reductase_MerA"/>
    <property type="match status" value="1"/>
</dbReference>
<dbReference type="PRINTS" id="PR00368">
    <property type="entry name" value="FADPNR"/>
</dbReference>
<dbReference type="PRINTS" id="PR00411">
    <property type="entry name" value="PNDRDTASEI"/>
</dbReference>
<dbReference type="Pfam" id="PF07992">
    <property type="entry name" value="Pyr_redox_2"/>
    <property type="match status" value="1"/>
</dbReference>
<dbReference type="InterPro" id="IPR036188">
    <property type="entry name" value="FAD/NAD-bd_sf"/>
</dbReference>
<name>A0ABP7UDX4_9BACT</name>
<gene>
    <name evidence="7" type="ORF">GCM10022409_28570</name>
</gene>
<evidence type="ECO:0000259" key="5">
    <source>
        <dbReference type="Pfam" id="PF02852"/>
    </source>
</evidence>
<dbReference type="EMBL" id="BAABDK010000022">
    <property type="protein sequence ID" value="GAA4040861.1"/>
    <property type="molecule type" value="Genomic_DNA"/>
</dbReference>
<evidence type="ECO:0000259" key="6">
    <source>
        <dbReference type="Pfam" id="PF07992"/>
    </source>
</evidence>
<dbReference type="Proteomes" id="UP001501469">
    <property type="component" value="Unassembled WGS sequence"/>
</dbReference>
<keyword evidence="3" id="KW-0285">Flavoprotein</keyword>
<sequence>MPANSFDAIIIGTGQAGTPLSYALAEAGRRVAIIESDHLGGSCTNYGCAPTKALLASAQRAHLVRTAGALGIRAPEPVVDFAAVIERMHTLRQHSRDNLHRKITEDRDGITLVRGRARFTAPHTLLVALNGGGEQLLTAPLIFINTGTKAAVPAIDGLADSGYLTSDSLLLTLQEQPKHLLIMGGSYIGVEFGQMFQRLGTRVTIVDTKPRLMSREDADVSESLTECLAAAGVELVLSAKTRHVSRAADGSIVLTVDTKDGERRLRGSHLLVAVGREPNTADLGLENTAIKLNKKGYIEVNEHLQTGTRGVYALGDVKGGPQFTHIAYDDYRIVRDALLHHGQRTTQHRPMPYVVFTEPQLGRIGLSKNQAKEQGIAYRVSRLPASTIGRAVQTGETEGFVEVLVGEDDRLLGAAVFCEQGGEIMTMFQLAMAGRLRYQELENMILAHPTWAEVLNNAFQRLKPGE</sequence>
<dbReference type="PANTHER" id="PTHR43014:SF2">
    <property type="entry name" value="MERCURIC REDUCTASE"/>
    <property type="match status" value="1"/>
</dbReference>
<dbReference type="Gene3D" id="3.30.390.30">
    <property type="match status" value="1"/>
</dbReference>
<dbReference type="PANTHER" id="PTHR43014">
    <property type="entry name" value="MERCURIC REDUCTASE"/>
    <property type="match status" value="1"/>
</dbReference>
<organism evidence="7 8">
    <name type="scientific">Hymenobacter glaciei</name>
    <dbReference type="NCBI Taxonomy" id="877209"/>
    <lineage>
        <taxon>Bacteria</taxon>
        <taxon>Pseudomonadati</taxon>
        <taxon>Bacteroidota</taxon>
        <taxon>Cytophagia</taxon>
        <taxon>Cytophagales</taxon>
        <taxon>Hymenobacteraceae</taxon>
        <taxon>Hymenobacter</taxon>
    </lineage>
</organism>
<proteinExistence type="inferred from homology"/>
<evidence type="ECO:0000256" key="4">
    <source>
        <dbReference type="ARBA" id="ARBA00022827"/>
    </source>
</evidence>
<dbReference type="RefSeq" id="WP_345055782.1">
    <property type="nucleotide sequence ID" value="NZ_BAABDK010000022.1"/>
</dbReference>
<evidence type="ECO:0000313" key="7">
    <source>
        <dbReference type="EMBL" id="GAA4040861.1"/>
    </source>
</evidence>
<evidence type="ECO:0000256" key="3">
    <source>
        <dbReference type="ARBA" id="ARBA00022630"/>
    </source>
</evidence>
<dbReference type="SUPFAM" id="SSF55424">
    <property type="entry name" value="FAD/NAD-linked reductases, dimerisation (C-terminal) domain"/>
    <property type="match status" value="1"/>
</dbReference>